<keyword evidence="3" id="KW-1185">Reference proteome</keyword>
<reference evidence="2" key="1">
    <citation type="submission" date="2020-09" db="EMBL/GenBank/DDBJ databases">
        <title>Secondary metabolite and genome analysis of marine Streptomyces chumphonensis KK1-2T.</title>
        <authorList>
            <person name="Phongsopitanun W."/>
            <person name="Kanchanasin P."/>
            <person name="Pittayakhajonwut P."/>
            <person name="Suwanborirux K."/>
            <person name="Tanasupawat S."/>
        </authorList>
    </citation>
    <scope>NUCLEOTIDE SEQUENCE</scope>
    <source>
        <strain evidence="2">KK1-2</strain>
    </source>
</reference>
<evidence type="ECO:0000256" key="1">
    <source>
        <dbReference type="SAM" id="Phobius"/>
    </source>
</evidence>
<dbReference type="RefSeq" id="WP_191207565.1">
    <property type="nucleotide sequence ID" value="NZ_BAABKL010000039.1"/>
</dbReference>
<name>A0A927EX50_9ACTN</name>
<comment type="caution">
    <text evidence="2">The sequence shown here is derived from an EMBL/GenBank/DDBJ whole genome shotgun (WGS) entry which is preliminary data.</text>
</comment>
<evidence type="ECO:0000313" key="3">
    <source>
        <dbReference type="Proteomes" id="UP000632289"/>
    </source>
</evidence>
<dbReference type="Proteomes" id="UP000632289">
    <property type="component" value="Unassembled WGS sequence"/>
</dbReference>
<protein>
    <submittedName>
        <fullName evidence="2">Uncharacterized protein</fullName>
    </submittedName>
</protein>
<dbReference type="AlphaFoldDB" id="A0A927EX50"/>
<keyword evidence="1" id="KW-0812">Transmembrane</keyword>
<feature type="transmembrane region" description="Helical" evidence="1">
    <location>
        <begin position="96"/>
        <end position="115"/>
    </location>
</feature>
<keyword evidence="1" id="KW-0472">Membrane</keyword>
<evidence type="ECO:0000313" key="2">
    <source>
        <dbReference type="EMBL" id="MBD3930274.1"/>
    </source>
</evidence>
<organism evidence="2 3">
    <name type="scientific">Streptomyces chumphonensis</name>
    <dbReference type="NCBI Taxonomy" id="1214925"/>
    <lineage>
        <taxon>Bacteria</taxon>
        <taxon>Bacillati</taxon>
        <taxon>Actinomycetota</taxon>
        <taxon>Actinomycetes</taxon>
        <taxon>Kitasatosporales</taxon>
        <taxon>Streptomycetaceae</taxon>
        <taxon>Streptomyces</taxon>
    </lineage>
</organism>
<gene>
    <name evidence="2" type="ORF">IF129_01620</name>
</gene>
<feature type="transmembrane region" description="Helical" evidence="1">
    <location>
        <begin position="59"/>
        <end position="84"/>
    </location>
</feature>
<proteinExistence type="predicted"/>
<accession>A0A927EX50</accession>
<dbReference type="EMBL" id="JACXYU010000001">
    <property type="protein sequence ID" value="MBD3930274.1"/>
    <property type="molecule type" value="Genomic_DNA"/>
</dbReference>
<keyword evidence="1" id="KW-1133">Transmembrane helix</keyword>
<sequence length="116" mass="11936">MHRDREHASAGGVVAAVLANLLIGVLAIVPAFCAHWLVVEYPLVDCMGGLGCDKEAEDHVAGALAGAAVGGVVVLGALLVVDVAVPRQEGWPLRRWLGSAALVPVPFLLALAVGWI</sequence>
<feature type="transmembrane region" description="Helical" evidence="1">
    <location>
        <begin position="12"/>
        <end position="39"/>
    </location>
</feature>